<keyword evidence="3" id="KW-1185">Reference proteome</keyword>
<sequence>MSAARRVRSGQLLVGACRCFCRTGVRRTTNSDIVEESQLSRPTVRKYAGTKDEAFAKAVQALLERASPAAEDAAAAAGTPEDKVPGVLMVKLEGAADRTMPATASTSTATATRMRRRRSSCTTAWAPTAAR</sequence>
<accession>A0ABV2ZVK9</accession>
<feature type="compositionally biased region" description="Low complexity" evidence="1">
    <location>
        <begin position="98"/>
        <end position="112"/>
    </location>
</feature>
<feature type="region of interest" description="Disordered" evidence="1">
    <location>
        <begin position="98"/>
        <end position="131"/>
    </location>
</feature>
<dbReference type="SUPFAM" id="SSF46689">
    <property type="entry name" value="Homeodomain-like"/>
    <property type="match status" value="1"/>
</dbReference>
<organism evidence="2 3">
    <name type="scientific">Streptomyces sp. 900129855</name>
    <dbReference type="NCBI Taxonomy" id="3155129"/>
    <lineage>
        <taxon>Bacteria</taxon>
        <taxon>Bacillati</taxon>
        <taxon>Actinomycetota</taxon>
        <taxon>Actinomycetes</taxon>
        <taxon>Kitasatosporales</taxon>
        <taxon>Streptomycetaceae</taxon>
        <taxon>Streptomyces</taxon>
    </lineage>
</organism>
<evidence type="ECO:0000313" key="3">
    <source>
        <dbReference type="Proteomes" id="UP001550739"/>
    </source>
</evidence>
<dbReference type="Proteomes" id="UP001550739">
    <property type="component" value="Unassembled WGS sequence"/>
</dbReference>
<dbReference type="Gene3D" id="1.10.357.10">
    <property type="entry name" value="Tetracycline Repressor, domain 2"/>
    <property type="match status" value="1"/>
</dbReference>
<proteinExistence type="predicted"/>
<protein>
    <recommendedName>
        <fullName evidence="4">TetR family transcriptional regulator</fullName>
    </recommendedName>
</protein>
<comment type="caution">
    <text evidence="2">The sequence shown here is derived from an EMBL/GenBank/DDBJ whole genome shotgun (WGS) entry which is preliminary data.</text>
</comment>
<evidence type="ECO:0000313" key="2">
    <source>
        <dbReference type="EMBL" id="MEU3786090.1"/>
    </source>
</evidence>
<dbReference type="InterPro" id="IPR009057">
    <property type="entry name" value="Homeodomain-like_sf"/>
</dbReference>
<gene>
    <name evidence="2" type="ORF">AB0E89_37065</name>
</gene>
<name>A0ABV2ZVK9_9ACTN</name>
<reference evidence="2 3" key="1">
    <citation type="submission" date="2024-06" db="EMBL/GenBank/DDBJ databases">
        <title>The Natural Products Discovery Center: Release of the First 8490 Sequenced Strains for Exploring Actinobacteria Biosynthetic Diversity.</title>
        <authorList>
            <person name="Kalkreuter E."/>
            <person name="Kautsar S.A."/>
            <person name="Yang D."/>
            <person name="Bader C.D."/>
            <person name="Teijaro C.N."/>
            <person name="Fluegel L."/>
            <person name="Davis C.M."/>
            <person name="Simpson J.R."/>
            <person name="Lauterbach L."/>
            <person name="Steele A.D."/>
            <person name="Gui C."/>
            <person name="Meng S."/>
            <person name="Li G."/>
            <person name="Viehrig K."/>
            <person name="Ye F."/>
            <person name="Su P."/>
            <person name="Kiefer A.F."/>
            <person name="Nichols A."/>
            <person name="Cepeda A.J."/>
            <person name="Yan W."/>
            <person name="Fan B."/>
            <person name="Jiang Y."/>
            <person name="Adhikari A."/>
            <person name="Zheng C.-J."/>
            <person name="Schuster L."/>
            <person name="Cowan T.M."/>
            <person name="Smanski M.J."/>
            <person name="Chevrette M.G."/>
            <person name="De Carvalho L.P.S."/>
            <person name="Shen B."/>
        </authorList>
    </citation>
    <scope>NUCLEOTIDE SEQUENCE [LARGE SCALE GENOMIC DNA]</scope>
    <source>
        <strain evidence="2 3">NPDC033843</strain>
    </source>
</reference>
<evidence type="ECO:0008006" key="4">
    <source>
        <dbReference type="Google" id="ProtNLM"/>
    </source>
</evidence>
<dbReference type="EMBL" id="JBEZVE010000025">
    <property type="protein sequence ID" value="MEU3786090.1"/>
    <property type="molecule type" value="Genomic_DNA"/>
</dbReference>
<dbReference type="RefSeq" id="WP_361707977.1">
    <property type="nucleotide sequence ID" value="NZ_JBEZVE010000025.1"/>
</dbReference>
<evidence type="ECO:0000256" key="1">
    <source>
        <dbReference type="SAM" id="MobiDB-lite"/>
    </source>
</evidence>